<keyword evidence="1" id="KW-0812">Transmembrane</keyword>
<dbReference type="EMBL" id="GBXM01040536">
    <property type="protein sequence ID" value="JAH68041.1"/>
    <property type="molecule type" value="Transcribed_RNA"/>
</dbReference>
<keyword evidence="1" id="KW-1133">Transmembrane helix</keyword>
<proteinExistence type="predicted"/>
<sequence>MAIHSQFTYCNSRLFLLIFDTLCLTLVQGVALFLFIYYFFLSEGAVQYVPVEQFSSLVKNGQNKQCVFQEKKAL</sequence>
<reference evidence="2" key="2">
    <citation type="journal article" date="2015" name="Fish Shellfish Immunol.">
        <title>Early steps in the European eel (Anguilla anguilla)-Vibrio vulnificus interaction in the gills: Role of the RtxA13 toxin.</title>
        <authorList>
            <person name="Callol A."/>
            <person name="Pajuelo D."/>
            <person name="Ebbesson L."/>
            <person name="Teles M."/>
            <person name="MacKenzie S."/>
            <person name="Amaro C."/>
        </authorList>
    </citation>
    <scope>NUCLEOTIDE SEQUENCE</scope>
</reference>
<dbReference type="AlphaFoldDB" id="A0A0E9UQL1"/>
<keyword evidence="1" id="KW-0472">Membrane</keyword>
<reference evidence="2" key="1">
    <citation type="submission" date="2014-11" db="EMBL/GenBank/DDBJ databases">
        <authorList>
            <person name="Amaro Gonzalez C."/>
        </authorList>
    </citation>
    <scope>NUCLEOTIDE SEQUENCE</scope>
</reference>
<name>A0A0E9UQL1_ANGAN</name>
<evidence type="ECO:0000256" key="1">
    <source>
        <dbReference type="SAM" id="Phobius"/>
    </source>
</evidence>
<feature type="transmembrane region" description="Helical" evidence="1">
    <location>
        <begin position="14"/>
        <end position="40"/>
    </location>
</feature>
<protein>
    <submittedName>
        <fullName evidence="2">Uncharacterized protein</fullName>
    </submittedName>
</protein>
<evidence type="ECO:0000313" key="2">
    <source>
        <dbReference type="EMBL" id="JAH68041.1"/>
    </source>
</evidence>
<organism evidence="2">
    <name type="scientific">Anguilla anguilla</name>
    <name type="common">European freshwater eel</name>
    <name type="synonym">Muraena anguilla</name>
    <dbReference type="NCBI Taxonomy" id="7936"/>
    <lineage>
        <taxon>Eukaryota</taxon>
        <taxon>Metazoa</taxon>
        <taxon>Chordata</taxon>
        <taxon>Craniata</taxon>
        <taxon>Vertebrata</taxon>
        <taxon>Euteleostomi</taxon>
        <taxon>Actinopterygii</taxon>
        <taxon>Neopterygii</taxon>
        <taxon>Teleostei</taxon>
        <taxon>Anguilliformes</taxon>
        <taxon>Anguillidae</taxon>
        <taxon>Anguilla</taxon>
    </lineage>
</organism>
<accession>A0A0E9UQL1</accession>